<dbReference type="InterPro" id="IPR000515">
    <property type="entry name" value="MetI-like"/>
</dbReference>
<evidence type="ECO:0000313" key="10">
    <source>
        <dbReference type="EMBL" id="CAB4966330.1"/>
    </source>
</evidence>
<dbReference type="GO" id="GO:0015226">
    <property type="term" value="F:carnitine transmembrane transporter activity"/>
    <property type="evidence" value="ECO:0007669"/>
    <property type="project" value="TreeGrafter"/>
</dbReference>
<dbReference type="GO" id="GO:0005275">
    <property type="term" value="F:amine transmembrane transporter activity"/>
    <property type="evidence" value="ECO:0007669"/>
    <property type="project" value="TreeGrafter"/>
</dbReference>
<dbReference type="Pfam" id="PF00528">
    <property type="entry name" value="BPD_transp_1"/>
    <property type="match status" value="2"/>
</dbReference>
<evidence type="ECO:0000256" key="4">
    <source>
        <dbReference type="ARBA" id="ARBA00022475"/>
    </source>
</evidence>
<feature type="transmembrane region" description="Helical" evidence="8">
    <location>
        <begin position="160"/>
        <end position="181"/>
    </location>
</feature>
<accession>A0A6J7LCZ9</accession>
<dbReference type="CDD" id="cd06261">
    <property type="entry name" value="TM_PBP2"/>
    <property type="match status" value="2"/>
</dbReference>
<feature type="transmembrane region" description="Helical" evidence="8">
    <location>
        <begin position="599"/>
        <end position="623"/>
    </location>
</feature>
<protein>
    <submittedName>
        <fullName evidence="10">Unannotated protein</fullName>
    </submittedName>
</protein>
<evidence type="ECO:0000256" key="1">
    <source>
        <dbReference type="ARBA" id="ARBA00004141"/>
    </source>
</evidence>
<feature type="transmembrane region" description="Helical" evidence="8">
    <location>
        <begin position="537"/>
        <end position="555"/>
    </location>
</feature>
<feature type="transmembrane region" description="Helical" evidence="8">
    <location>
        <begin position="356"/>
        <end position="374"/>
    </location>
</feature>
<organism evidence="10">
    <name type="scientific">freshwater metagenome</name>
    <dbReference type="NCBI Taxonomy" id="449393"/>
    <lineage>
        <taxon>unclassified sequences</taxon>
        <taxon>metagenomes</taxon>
        <taxon>ecological metagenomes</taxon>
    </lineage>
</organism>
<dbReference type="PANTHER" id="PTHR47737">
    <property type="entry name" value="GLYCINE BETAINE/PROLINE BETAINE TRANSPORT SYSTEM PERMEASE PROTEIN PROW"/>
    <property type="match status" value="1"/>
</dbReference>
<evidence type="ECO:0000256" key="7">
    <source>
        <dbReference type="ARBA" id="ARBA00023136"/>
    </source>
</evidence>
<evidence type="ECO:0000259" key="9">
    <source>
        <dbReference type="PROSITE" id="PS50928"/>
    </source>
</evidence>
<evidence type="ECO:0000256" key="2">
    <source>
        <dbReference type="ARBA" id="ARBA00004236"/>
    </source>
</evidence>
<feature type="transmembrane region" description="Helical" evidence="8">
    <location>
        <begin position="307"/>
        <end position="329"/>
    </location>
</feature>
<evidence type="ECO:0000256" key="3">
    <source>
        <dbReference type="ARBA" id="ARBA00022448"/>
    </source>
</evidence>
<dbReference type="EMBL" id="CAFBNE010000122">
    <property type="protein sequence ID" value="CAB4966330.1"/>
    <property type="molecule type" value="Genomic_DNA"/>
</dbReference>
<feature type="transmembrane region" description="Helical" evidence="8">
    <location>
        <begin position="511"/>
        <end position="531"/>
    </location>
</feature>
<evidence type="ECO:0000256" key="8">
    <source>
        <dbReference type="SAM" id="Phobius"/>
    </source>
</evidence>
<reference evidence="10" key="1">
    <citation type="submission" date="2020-05" db="EMBL/GenBank/DDBJ databases">
        <authorList>
            <person name="Chiriac C."/>
            <person name="Salcher M."/>
            <person name="Ghai R."/>
            <person name="Kavagutti S V."/>
        </authorList>
    </citation>
    <scope>NUCLEOTIDE SEQUENCE</scope>
</reference>
<feature type="transmembrane region" description="Helical" evidence="8">
    <location>
        <begin position="453"/>
        <end position="470"/>
    </location>
</feature>
<dbReference type="PANTHER" id="PTHR47737:SF1">
    <property type="entry name" value="GLYCINE BETAINE_PROLINE BETAINE TRANSPORT SYSTEM PERMEASE PROTEIN PROW"/>
    <property type="match status" value="1"/>
</dbReference>
<feature type="transmembrane region" description="Helical" evidence="8">
    <location>
        <begin position="201"/>
        <end position="226"/>
    </location>
</feature>
<keyword evidence="4" id="KW-1003">Cell membrane</keyword>
<evidence type="ECO:0000256" key="6">
    <source>
        <dbReference type="ARBA" id="ARBA00022989"/>
    </source>
</evidence>
<feature type="domain" description="ABC transmembrane type-1" evidence="9">
    <location>
        <begin position="154"/>
        <end position="335"/>
    </location>
</feature>
<keyword evidence="7 8" id="KW-0472">Membrane</keyword>
<evidence type="ECO:0000256" key="5">
    <source>
        <dbReference type="ARBA" id="ARBA00022692"/>
    </source>
</evidence>
<keyword evidence="6 8" id="KW-1133">Transmembrane helix</keyword>
<comment type="subcellular location">
    <subcellularLocation>
        <location evidence="2">Cell membrane</location>
    </subcellularLocation>
    <subcellularLocation>
        <location evidence="1">Membrane</location>
        <topology evidence="1">Multi-pass membrane protein</topology>
    </subcellularLocation>
</comment>
<keyword evidence="5 8" id="KW-0812">Transmembrane</keyword>
<dbReference type="GO" id="GO:0031460">
    <property type="term" value="P:glycine betaine transport"/>
    <property type="evidence" value="ECO:0007669"/>
    <property type="project" value="TreeGrafter"/>
</dbReference>
<dbReference type="AlphaFoldDB" id="A0A6J7LCZ9"/>
<feature type="transmembrane region" description="Helical" evidence="8">
    <location>
        <begin position="273"/>
        <end position="295"/>
    </location>
</feature>
<dbReference type="SUPFAM" id="SSF161098">
    <property type="entry name" value="MetI-like"/>
    <property type="match status" value="2"/>
</dbReference>
<proteinExistence type="predicted"/>
<dbReference type="PROSITE" id="PS50928">
    <property type="entry name" value="ABC_TM1"/>
    <property type="match status" value="2"/>
</dbReference>
<feature type="transmembrane region" description="Helical" evidence="8">
    <location>
        <begin position="135"/>
        <end position="153"/>
    </location>
</feature>
<keyword evidence="3" id="KW-0813">Transport</keyword>
<feature type="transmembrane region" description="Helical" evidence="8">
    <location>
        <begin position="109"/>
        <end position="129"/>
    </location>
</feature>
<feature type="transmembrane region" description="Helical" evidence="8">
    <location>
        <begin position="635"/>
        <end position="653"/>
    </location>
</feature>
<feature type="transmembrane region" description="Helical" evidence="8">
    <location>
        <begin position="432"/>
        <end position="448"/>
    </location>
</feature>
<dbReference type="InterPro" id="IPR035906">
    <property type="entry name" value="MetI-like_sf"/>
</dbReference>
<gene>
    <name evidence="10" type="ORF">UFOPK3772_02787</name>
</gene>
<name>A0A6J7LCZ9_9ZZZZ</name>
<dbReference type="GO" id="GO:0043190">
    <property type="term" value="C:ATP-binding cassette (ABC) transporter complex"/>
    <property type="evidence" value="ECO:0007669"/>
    <property type="project" value="TreeGrafter"/>
</dbReference>
<sequence>MSQAASEAGTASLLERAKGLLRRRGILIVLVLLAWIALGAVLKGVNTLALPTSENTPFTSVLREAAASIRGNRTESPAFVYFFNPIRAFVESFIELIRAVISLPSGDDIIPAVGWLGVVAIIGFVVFATSTWRTSLLAMGMLLLCGVLGMWTFTMDTLAMTLGAVVLSLAIGLPLGVWAGLSDRVLAFLRPGLDLAQILPTLVYLAPLALFFLIGTAAATIATMIYSIPIAIRITSHAIRSLNAGPIEAATSMGSTRWQLLTKVQLPMAKRTIALGVNQTMMAALSFVVIAALIGAPGLGKPVVEALIIRDVGDGVVAGLAVVFLAIMLDRATTAAVVRTGNFVHESGSARIRRRVGLGAAFTGAMVAVVLSRYELWAAVFPEQLIIGESVSSATSAAAEWITTNLYFLTTGFREVVTVGFLNPLESLLSNTPWYVTIIAISLIGALIGGRKAAAIALVLLGLIVLTGLWNDTMVTLAQVLIATVIVMLVGVVVGVLVGRSPRVERIMKPVLDAGQTLPAFVYLVPVLALFGPTRFAAIACGFFYAAPIVVRVVADGVRDVPSSMVEAATAAGSTKMQIITKVQLPASKRSLMLGANQGLIFVLAVVVIGGFVGAGGLGYLVIVGQSKPELQGKSLAAGLAILLLGVVLDRMAQAGAERRREQGSA</sequence>
<feature type="domain" description="ABC transmembrane type-1" evidence="9">
    <location>
        <begin position="473"/>
        <end position="653"/>
    </location>
</feature>
<dbReference type="Gene3D" id="1.10.3720.10">
    <property type="entry name" value="MetI-like"/>
    <property type="match status" value="2"/>
</dbReference>
<feature type="transmembrane region" description="Helical" evidence="8">
    <location>
        <begin position="26"/>
        <end position="45"/>
    </location>
</feature>
<feature type="transmembrane region" description="Helical" evidence="8">
    <location>
        <begin position="476"/>
        <end position="499"/>
    </location>
</feature>
<dbReference type="GO" id="GO:0015871">
    <property type="term" value="P:choline transport"/>
    <property type="evidence" value="ECO:0007669"/>
    <property type="project" value="TreeGrafter"/>
</dbReference>